<sequence>MEHKNVKEEGEVIVEEESPVVHKNIDPNPHIRDVSIRGRGEVREIEPSVSASLGAMRPLVAKINMLLLRGGPQECSSERVKDRMCLLKHDIEKISSYLDDLSEVEDPPETANCWMNEARDMSYDMEDYIDSLIFMRLNPSLVANNIKSTRWFCKLFGHAKTPKTLVNIEATLSEFRMHVQEAIARHQRYDLHSCSNLRRRFMPLGPMLLPTSYEETADIVIDGRMNDFINSLANDGDQELKVLSVLGSACLGKTTLARMLYNIFGKRCHCRAFIRLSKKPDIKRTFRDMLSQLQKQNIPQDCEEIDLIDNIKKYLQNRRYLIILDDVWAASVWDVISHAFPNGSHGSRIITTTQLEDVALTCCCYQAAHVFEMKPLDDDHSRKLFFNRLSGSESYCPEQFKEVSNEIVEMCGGLPLATISIASLIASQPVISTDLLTYIHHSLSCLSANSTSEKTRQVLNVSFSYLPHYLKTCLLYLSMYQEGYKFCKDDLVKQWMAEDFIDTTGGKDIKKVADSYLDQLIDRRFIQPIHINYNNEVLSYAVHDMVHDLIAHKSEQENFIVAIDYNRKNLSLSHKVRRLSLLFGNGYTKTPADIRNSQVRSLRYFGSFECLTFITDFKLLRVLNLQLSGHRGDDYPVDLTGISELFQLRYLKIACHVCIKLPYHGLRLLETLDIMDARISSVPWDIHLPHLLHLSLPVEGNLLDWSVSKGSLGNLIYLQNLNLSNLSTPSYVVERSMEALGSLIRGHGSLKTIQVVAHGTLVKNDVVRSPSKVTISWDCMEPPPLLQRFECSLHSCIVFYRIPKWVTEHGNLRILKISVRELMMSCVDILRGLPALTTLSLYVQRAPIKRIIFHKAGFSALKFFKLRFTSGIAWLAFEADSMPNLWKLKLVFNAIPQMDQHLLYYWNQGTFKRHQRGTAVISIEHMPGLKEISVEFGGAAANVEYALRTFVSNHRSNPNINMQPVTYNNCGDESTEQKKQPSNEILEEEPDEYDKALDRPADKRSRESSSCLQLLQASALAAPTAISSATSNFSKANFLHGNRDFSCLGVYKGSFDGNFRPGLGPQEVVIIRYPNQSDKNDCGCLSELEYLGTVCHPHLVKLAGFCIERNCMMLVYEYTTSISLTKFLIDYIPSLPLLPRLEIAVGAAKALAFLHEADKPLVHGHFRASCILIYPNYSAKLLGFRMVKESRRRHKTKAIMKDVYSFGVVLLALLAGRPSIDTRYLSRKRYLVKWVRPYLRREDKMYRIMDPGLKEQYSVRAAWGAAMIACQCLNSVPKERPCMRDVVDALEPLLALKDDCADPTTLASGIEEQPKKTKLSHVFVKRAKAVSTIACHR</sequence>
<name>A0ACD5VKM4_AVESA</name>
<dbReference type="Proteomes" id="UP001732700">
    <property type="component" value="Chromosome 3C"/>
</dbReference>
<evidence type="ECO:0000313" key="1">
    <source>
        <dbReference type="EnsemblPlants" id="AVESA.00010b.r2.3CG0453800.1.CDS"/>
    </source>
</evidence>
<reference evidence="1" key="2">
    <citation type="submission" date="2025-09" db="UniProtKB">
        <authorList>
            <consortium name="EnsemblPlants"/>
        </authorList>
    </citation>
    <scope>IDENTIFICATION</scope>
</reference>
<reference evidence="1" key="1">
    <citation type="submission" date="2021-05" db="EMBL/GenBank/DDBJ databases">
        <authorList>
            <person name="Scholz U."/>
            <person name="Mascher M."/>
            <person name="Fiebig A."/>
        </authorList>
    </citation>
    <scope>NUCLEOTIDE SEQUENCE [LARGE SCALE GENOMIC DNA]</scope>
</reference>
<organism evidence="1 2">
    <name type="scientific">Avena sativa</name>
    <name type="common">Oat</name>
    <dbReference type="NCBI Taxonomy" id="4498"/>
    <lineage>
        <taxon>Eukaryota</taxon>
        <taxon>Viridiplantae</taxon>
        <taxon>Streptophyta</taxon>
        <taxon>Embryophyta</taxon>
        <taxon>Tracheophyta</taxon>
        <taxon>Spermatophyta</taxon>
        <taxon>Magnoliopsida</taxon>
        <taxon>Liliopsida</taxon>
        <taxon>Poales</taxon>
        <taxon>Poaceae</taxon>
        <taxon>BOP clade</taxon>
        <taxon>Pooideae</taxon>
        <taxon>Poodae</taxon>
        <taxon>Poeae</taxon>
        <taxon>Poeae Chloroplast Group 1 (Aveneae type)</taxon>
        <taxon>Aveninae</taxon>
        <taxon>Avena</taxon>
    </lineage>
</organism>
<evidence type="ECO:0000313" key="2">
    <source>
        <dbReference type="Proteomes" id="UP001732700"/>
    </source>
</evidence>
<keyword evidence="2" id="KW-1185">Reference proteome</keyword>
<dbReference type="EnsemblPlants" id="AVESA.00010b.r2.3CG0453800.1">
    <property type="protein sequence ID" value="AVESA.00010b.r2.3CG0453800.1.CDS"/>
    <property type="gene ID" value="AVESA.00010b.r2.3CG0453800"/>
</dbReference>
<accession>A0ACD5VKM4</accession>
<protein>
    <submittedName>
        <fullName evidence="1">Uncharacterized protein</fullName>
    </submittedName>
</protein>
<proteinExistence type="predicted"/>